<dbReference type="HOGENOM" id="CLU_566008_0_0_10"/>
<feature type="transmembrane region" description="Helical" evidence="1">
    <location>
        <begin position="298"/>
        <end position="319"/>
    </location>
</feature>
<feature type="transmembrane region" description="Helical" evidence="1">
    <location>
        <begin position="90"/>
        <end position="109"/>
    </location>
</feature>
<keyword evidence="3" id="KW-1185">Reference proteome</keyword>
<name>E4T721_PALPW</name>
<evidence type="ECO:0000313" key="2">
    <source>
        <dbReference type="EMBL" id="ADQ80515.1"/>
    </source>
</evidence>
<feature type="transmembrane region" description="Helical" evidence="1">
    <location>
        <begin position="350"/>
        <end position="369"/>
    </location>
</feature>
<gene>
    <name evidence="2" type="ordered locus">Palpr_2383</name>
</gene>
<sequence>MTAETKNSLSFQVPVLLIYAVLGVLCLNNGYFWDTIQQISKEAHGYYQNGFSTLLLPATDTGVDGIATGYHPPLMGTITAALWKIFGYRLWVSHAFVMLWAVVLVCNVWKLLTRFFSHAMAGWVLFIVMLEPTVLTQFAIASPDFILLTAFIVALRGMLEHKPRLLALGLIVLCAVNMRGIFAGAALLAAQLYYSRLQAPKALNLRSVSNILLPYLPAFVLTAAYFGYYFAVRGWFFTHGAADGHYSLPSGVGAVVKHLAEYGLRSVENGRIALWLIGIYVAFHLAKKIKTLSAELKTVLLLFVFLAGLYLLLGCVTRMPFSARYFMPQFFLLTVLVLKGLTEIVAGRKIIVYLMVVLCFELTGHLWIYPRKIAKSWDCTLAHLPYYGLRTECFQYIDKQGWNYKDISGGFCLYGNRRFTELGNADKTISANANNRYFIYSNISNVDDSLLDELENPMRWTPVRQFEKGAVVIIIYEQKNHQ</sequence>
<reference key="1">
    <citation type="submission" date="2010-11" db="EMBL/GenBank/DDBJ databases">
        <title>The complete genome of Paludibacter propionicigenes DSM 17365.</title>
        <authorList>
            <consortium name="US DOE Joint Genome Institute (JGI-PGF)"/>
            <person name="Lucas S."/>
            <person name="Copeland A."/>
            <person name="Lapidus A."/>
            <person name="Bruce D."/>
            <person name="Goodwin L."/>
            <person name="Pitluck S."/>
            <person name="Kyrpides N."/>
            <person name="Mavromatis K."/>
            <person name="Ivanova N."/>
            <person name="Munk A.C."/>
            <person name="Brettin T."/>
            <person name="Detter J.C."/>
            <person name="Han C."/>
            <person name="Tapia R."/>
            <person name="Land M."/>
            <person name="Hauser L."/>
            <person name="Markowitz V."/>
            <person name="Cheng J.-F."/>
            <person name="Hugenholtz P."/>
            <person name="Woyke T."/>
            <person name="Wu D."/>
            <person name="Gronow S."/>
            <person name="Wellnitz S."/>
            <person name="Brambilla E."/>
            <person name="Klenk H.-P."/>
            <person name="Eisen J.A."/>
        </authorList>
    </citation>
    <scope>NUCLEOTIDE SEQUENCE</scope>
    <source>
        <strain>WB4</strain>
    </source>
</reference>
<evidence type="ECO:0000313" key="3">
    <source>
        <dbReference type="Proteomes" id="UP000008718"/>
    </source>
</evidence>
<feature type="transmembrane region" description="Helical" evidence="1">
    <location>
        <begin position="138"/>
        <end position="159"/>
    </location>
</feature>
<evidence type="ECO:0000256" key="1">
    <source>
        <dbReference type="SAM" id="Phobius"/>
    </source>
</evidence>
<reference evidence="2 3" key="2">
    <citation type="journal article" date="2011" name="Stand. Genomic Sci.">
        <title>Complete genome sequence of Paludibacter propionicigenes type strain (WB4).</title>
        <authorList>
            <person name="Gronow S."/>
            <person name="Munk C."/>
            <person name="Lapidus A."/>
            <person name="Nolan M."/>
            <person name="Lucas S."/>
            <person name="Hammon N."/>
            <person name="Deshpande S."/>
            <person name="Cheng J.F."/>
            <person name="Tapia R."/>
            <person name="Han C."/>
            <person name="Goodwin L."/>
            <person name="Pitluck S."/>
            <person name="Liolios K."/>
            <person name="Ivanova N."/>
            <person name="Mavromatis K."/>
            <person name="Mikhailova N."/>
            <person name="Pati A."/>
            <person name="Chen A."/>
            <person name="Palaniappan K."/>
            <person name="Land M."/>
            <person name="Hauser L."/>
            <person name="Chang Y.J."/>
            <person name="Jeffries C.D."/>
            <person name="Brambilla E."/>
            <person name="Rohde M."/>
            <person name="Goker M."/>
            <person name="Detter J.C."/>
            <person name="Woyke T."/>
            <person name="Bristow J."/>
            <person name="Eisen J.A."/>
            <person name="Markowitz V."/>
            <person name="Hugenholtz P."/>
            <person name="Kyrpides N.C."/>
            <person name="Klenk H.P."/>
        </authorList>
    </citation>
    <scope>NUCLEOTIDE SEQUENCE [LARGE SCALE GENOMIC DNA]</scope>
    <source>
        <strain evidence="3">DSM 17365 / JCM 13257 / WB4</strain>
    </source>
</reference>
<keyword evidence="1" id="KW-1133">Transmembrane helix</keyword>
<proteinExistence type="predicted"/>
<dbReference type="AlphaFoldDB" id="E4T721"/>
<dbReference type="OrthoDB" id="866311at2"/>
<dbReference type="KEGG" id="ppn:Palpr_2383"/>
<keyword evidence="1" id="KW-0812">Transmembrane</keyword>
<feature type="transmembrane region" description="Helical" evidence="1">
    <location>
        <begin position="12"/>
        <end position="32"/>
    </location>
</feature>
<dbReference type="EMBL" id="CP002345">
    <property type="protein sequence ID" value="ADQ80515.1"/>
    <property type="molecule type" value="Genomic_DNA"/>
</dbReference>
<dbReference type="STRING" id="694427.Palpr_2383"/>
<accession>E4T721</accession>
<dbReference type="Proteomes" id="UP000008718">
    <property type="component" value="Chromosome"/>
</dbReference>
<feature type="transmembrane region" description="Helical" evidence="1">
    <location>
        <begin position="211"/>
        <end position="231"/>
    </location>
</feature>
<organism evidence="2 3">
    <name type="scientific">Paludibacter propionicigenes (strain DSM 17365 / JCM 13257 / WB4)</name>
    <dbReference type="NCBI Taxonomy" id="694427"/>
    <lineage>
        <taxon>Bacteria</taxon>
        <taxon>Pseudomonadati</taxon>
        <taxon>Bacteroidota</taxon>
        <taxon>Bacteroidia</taxon>
        <taxon>Bacteroidales</taxon>
        <taxon>Paludibacteraceae</taxon>
        <taxon>Paludibacter</taxon>
    </lineage>
</organism>
<feature type="transmembrane region" description="Helical" evidence="1">
    <location>
        <begin position="165"/>
        <end position="190"/>
    </location>
</feature>
<keyword evidence="1" id="KW-0472">Membrane</keyword>
<dbReference type="eggNOG" id="ENOG5032UUH">
    <property type="taxonomic scope" value="Bacteria"/>
</dbReference>
<evidence type="ECO:0008006" key="4">
    <source>
        <dbReference type="Google" id="ProtNLM"/>
    </source>
</evidence>
<dbReference type="RefSeq" id="WP_013445884.1">
    <property type="nucleotide sequence ID" value="NC_014734.1"/>
</dbReference>
<protein>
    <recommendedName>
        <fullName evidence="4">Glycosyltransferase RgtA/B/C/D-like domain-containing protein</fullName>
    </recommendedName>
</protein>